<dbReference type="InterPro" id="IPR013221">
    <property type="entry name" value="Mur_ligase_cen"/>
</dbReference>
<dbReference type="Pfam" id="PF02875">
    <property type="entry name" value="Mur_ligase_C"/>
    <property type="match status" value="1"/>
</dbReference>
<evidence type="ECO:0000256" key="3">
    <source>
        <dbReference type="ARBA" id="ARBA00022618"/>
    </source>
</evidence>
<evidence type="ECO:0000256" key="4">
    <source>
        <dbReference type="ARBA" id="ARBA00022741"/>
    </source>
</evidence>
<comment type="subcellular location">
    <subcellularLocation>
        <location evidence="10 11">Cytoplasm</location>
    </subcellularLocation>
</comment>
<dbReference type="GO" id="GO:0008766">
    <property type="term" value="F:UDP-N-acetylmuramoylalanyl-D-glutamyl-2,6-diaminopimelate-D-alanyl-D-alanine ligase activity"/>
    <property type="evidence" value="ECO:0007669"/>
    <property type="project" value="RHEA"/>
</dbReference>
<comment type="similarity">
    <text evidence="10">Belongs to the MurCDEF family. MurF subfamily.</text>
</comment>
<proteinExistence type="inferred from homology"/>
<keyword evidence="3 10" id="KW-0132">Cell division</keyword>
<dbReference type="AlphaFoldDB" id="A0A173XQQ6"/>
<protein>
    <recommendedName>
        <fullName evidence="10 11">UDP-N-acetylmuramoyl-tripeptide--D-alanyl-D-alanine ligase</fullName>
        <ecNumber evidence="10 11">6.3.2.10</ecNumber>
    </recommendedName>
    <alternativeName>
        <fullName evidence="10">D-alanyl-D-alanine-adding enzyme</fullName>
    </alternativeName>
</protein>
<dbReference type="SUPFAM" id="SSF53244">
    <property type="entry name" value="MurD-like peptide ligases, peptide-binding domain"/>
    <property type="match status" value="1"/>
</dbReference>
<dbReference type="Pfam" id="PF08245">
    <property type="entry name" value="Mur_ligase_M"/>
    <property type="match status" value="1"/>
</dbReference>
<keyword evidence="1 10" id="KW-0963">Cytoplasm</keyword>
<sequence length="463" mass="50920">MEHITVKEILEATGGRLLCGSADTPLDHLSIDSRTMKGNDLFVPLVGEKVDAHRFIGQAFDNGAAATFTSEHDVMDDNRPWIRVADTKRALQALGAWYRRRLNLPLVGITGSVGKTTTREMVACALSAKYRVYKTPANHNSQVGVPITMTEISSQDEIGVIELGMSEPGELTIIANIAQIQMAVITNIGITHIEQLGSQENIYREKLSIQDGLTENGILFLNGDDDLLKKTTAREGFQTIYYGTGENCHYRAVDVHLENGYPVFTAVCGEERVPVRLKVMGSHNVANAMVSLAVASVCGIPMRDAAERLAEFTGFKNRQQIYHVGGMTIIDDTYNASPVSMKAGLEVLNSIEGSRARVAVLADMKELGPDSPRFHYEIGTYIAENPVDKLAVLGELAREIARGVREQAPEIRVYEFMDRESLIEWLKTELREGDTVLFKGSNSMELGKVAAVFLEKQTTENGV</sequence>
<evidence type="ECO:0000256" key="6">
    <source>
        <dbReference type="ARBA" id="ARBA00022960"/>
    </source>
</evidence>
<dbReference type="GO" id="GO:0008360">
    <property type="term" value="P:regulation of cell shape"/>
    <property type="evidence" value="ECO:0007669"/>
    <property type="project" value="UniProtKB-KW"/>
</dbReference>
<comment type="function">
    <text evidence="10 11">Involved in cell wall formation. Catalyzes the final step in the synthesis of UDP-N-acetylmuramoyl-pentapeptide, the precursor of murein.</text>
</comment>
<dbReference type="EC" id="6.3.2.10" evidence="10 11"/>
<dbReference type="InterPro" id="IPR005863">
    <property type="entry name" value="UDP-N-AcMur_synth"/>
</dbReference>
<comment type="catalytic activity">
    <reaction evidence="10 11">
        <text>D-alanyl-D-alanine + UDP-N-acetyl-alpha-D-muramoyl-L-alanyl-gamma-D-glutamyl-meso-2,6-diaminopimelate + ATP = UDP-N-acetyl-alpha-D-muramoyl-L-alanyl-gamma-D-glutamyl-meso-2,6-diaminopimeloyl-D-alanyl-D-alanine + ADP + phosphate + H(+)</text>
        <dbReference type="Rhea" id="RHEA:28374"/>
        <dbReference type="ChEBI" id="CHEBI:15378"/>
        <dbReference type="ChEBI" id="CHEBI:30616"/>
        <dbReference type="ChEBI" id="CHEBI:43474"/>
        <dbReference type="ChEBI" id="CHEBI:57822"/>
        <dbReference type="ChEBI" id="CHEBI:61386"/>
        <dbReference type="ChEBI" id="CHEBI:83905"/>
        <dbReference type="ChEBI" id="CHEBI:456216"/>
        <dbReference type="EC" id="6.3.2.10"/>
    </reaction>
</comment>
<keyword evidence="6 10" id="KW-0133">Cell shape</keyword>
<evidence type="ECO:0000256" key="9">
    <source>
        <dbReference type="ARBA" id="ARBA00023316"/>
    </source>
</evidence>
<evidence type="ECO:0000259" key="13">
    <source>
        <dbReference type="Pfam" id="PF02875"/>
    </source>
</evidence>
<evidence type="ECO:0000313" key="16">
    <source>
        <dbReference type="Proteomes" id="UP000095651"/>
    </source>
</evidence>
<evidence type="ECO:0000256" key="2">
    <source>
        <dbReference type="ARBA" id="ARBA00022598"/>
    </source>
</evidence>
<dbReference type="SUPFAM" id="SSF53623">
    <property type="entry name" value="MurD-like peptide ligases, catalytic domain"/>
    <property type="match status" value="1"/>
</dbReference>
<dbReference type="GO" id="GO:0009252">
    <property type="term" value="P:peptidoglycan biosynthetic process"/>
    <property type="evidence" value="ECO:0007669"/>
    <property type="project" value="UniProtKB-UniRule"/>
</dbReference>
<feature type="domain" description="Mur ligase C-terminal" evidence="13">
    <location>
        <begin position="318"/>
        <end position="441"/>
    </location>
</feature>
<keyword evidence="7 10" id="KW-0573">Peptidoglycan synthesis</keyword>
<dbReference type="Gene3D" id="3.40.1190.10">
    <property type="entry name" value="Mur-like, catalytic domain"/>
    <property type="match status" value="1"/>
</dbReference>
<dbReference type="GO" id="GO:0005737">
    <property type="term" value="C:cytoplasm"/>
    <property type="evidence" value="ECO:0007669"/>
    <property type="project" value="UniProtKB-SubCell"/>
</dbReference>
<evidence type="ECO:0000256" key="10">
    <source>
        <dbReference type="HAMAP-Rule" id="MF_02019"/>
    </source>
</evidence>
<evidence type="ECO:0000259" key="14">
    <source>
        <dbReference type="Pfam" id="PF08245"/>
    </source>
</evidence>
<feature type="domain" description="Mur ligase central" evidence="14">
    <location>
        <begin position="109"/>
        <end position="295"/>
    </location>
</feature>
<dbReference type="Gene3D" id="3.40.1390.10">
    <property type="entry name" value="MurE/MurF, N-terminal domain"/>
    <property type="match status" value="1"/>
</dbReference>
<evidence type="ECO:0000259" key="12">
    <source>
        <dbReference type="Pfam" id="PF01225"/>
    </source>
</evidence>
<evidence type="ECO:0000256" key="8">
    <source>
        <dbReference type="ARBA" id="ARBA00023306"/>
    </source>
</evidence>
<dbReference type="Proteomes" id="UP000095651">
    <property type="component" value="Unassembled WGS sequence"/>
</dbReference>
<dbReference type="InterPro" id="IPR004101">
    <property type="entry name" value="Mur_ligase_C"/>
</dbReference>
<keyword evidence="8 10" id="KW-0131">Cell cycle</keyword>
<dbReference type="PANTHER" id="PTHR43024">
    <property type="entry name" value="UDP-N-ACETYLMURAMOYL-TRIPEPTIDE--D-ALANYL-D-ALANINE LIGASE"/>
    <property type="match status" value="1"/>
</dbReference>
<dbReference type="HAMAP" id="MF_02019">
    <property type="entry name" value="MurF"/>
    <property type="match status" value="1"/>
</dbReference>
<dbReference type="EMBL" id="CYZE01000001">
    <property type="protein sequence ID" value="CUN54019.1"/>
    <property type="molecule type" value="Genomic_DNA"/>
</dbReference>
<comment type="pathway">
    <text evidence="10 11">Cell wall biogenesis; peptidoglycan biosynthesis.</text>
</comment>
<dbReference type="InterPro" id="IPR036565">
    <property type="entry name" value="Mur-like_cat_sf"/>
</dbReference>
<reference evidence="15 16" key="1">
    <citation type="submission" date="2015-09" db="EMBL/GenBank/DDBJ databases">
        <authorList>
            <consortium name="Pathogen Informatics"/>
        </authorList>
    </citation>
    <scope>NUCLEOTIDE SEQUENCE [LARGE SCALE GENOMIC DNA]</scope>
    <source>
        <strain evidence="15 16">2789STDY5608850</strain>
    </source>
</reference>
<dbReference type="InterPro" id="IPR000713">
    <property type="entry name" value="Mur_ligase_N"/>
</dbReference>
<dbReference type="PANTHER" id="PTHR43024:SF1">
    <property type="entry name" value="UDP-N-ACETYLMURAMOYL-TRIPEPTIDE--D-ALANYL-D-ALANINE LIGASE"/>
    <property type="match status" value="1"/>
</dbReference>
<dbReference type="GO" id="GO:0051301">
    <property type="term" value="P:cell division"/>
    <property type="evidence" value="ECO:0007669"/>
    <property type="project" value="UniProtKB-KW"/>
</dbReference>
<feature type="domain" description="Mur ligase N-terminal catalytic" evidence="12">
    <location>
        <begin position="28"/>
        <end position="95"/>
    </location>
</feature>
<dbReference type="InterPro" id="IPR035911">
    <property type="entry name" value="MurE/MurF_N"/>
</dbReference>
<dbReference type="InterPro" id="IPR036615">
    <property type="entry name" value="Mur_ligase_C_dom_sf"/>
</dbReference>
<dbReference type="InterPro" id="IPR051046">
    <property type="entry name" value="MurCDEF_CellWall_CoF430Synth"/>
</dbReference>
<keyword evidence="2 10" id="KW-0436">Ligase</keyword>
<dbReference type="NCBIfam" id="TIGR01143">
    <property type="entry name" value="murF"/>
    <property type="match status" value="1"/>
</dbReference>
<accession>A0A173XQQ6</accession>
<feature type="binding site" evidence="10">
    <location>
        <begin position="111"/>
        <end position="117"/>
    </location>
    <ligand>
        <name>ATP</name>
        <dbReference type="ChEBI" id="CHEBI:30616"/>
    </ligand>
</feature>
<evidence type="ECO:0000256" key="7">
    <source>
        <dbReference type="ARBA" id="ARBA00022984"/>
    </source>
</evidence>
<dbReference type="GO" id="GO:0047480">
    <property type="term" value="F:UDP-N-acetylmuramoyl-tripeptide-D-alanyl-D-alanine ligase activity"/>
    <property type="evidence" value="ECO:0007669"/>
    <property type="project" value="UniProtKB-UniRule"/>
</dbReference>
<organism evidence="15 16">
    <name type="scientific">Hungatella hathewayi</name>
    <dbReference type="NCBI Taxonomy" id="154046"/>
    <lineage>
        <taxon>Bacteria</taxon>
        <taxon>Bacillati</taxon>
        <taxon>Bacillota</taxon>
        <taxon>Clostridia</taxon>
        <taxon>Lachnospirales</taxon>
        <taxon>Lachnospiraceae</taxon>
        <taxon>Hungatella</taxon>
    </lineage>
</organism>
<evidence type="ECO:0000256" key="1">
    <source>
        <dbReference type="ARBA" id="ARBA00022490"/>
    </source>
</evidence>
<evidence type="ECO:0000313" key="15">
    <source>
        <dbReference type="EMBL" id="CUN54019.1"/>
    </source>
</evidence>
<dbReference type="Gene3D" id="3.90.190.20">
    <property type="entry name" value="Mur ligase, C-terminal domain"/>
    <property type="match status" value="1"/>
</dbReference>
<dbReference type="UniPathway" id="UPA00219"/>
<evidence type="ECO:0000256" key="5">
    <source>
        <dbReference type="ARBA" id="ARBA00022840"/>
    </source>
</evidence>
<dbReference type="RefSeq" id="WP_055652860.1">
    <property type="nucleotide sequence ID" value="NZ_CABIXC010000001.1"/>
</dbReference>
<name>A0A173XQQ6_9FIRM</name>
<keyword evidence="4 10" id="KW-0547">Nucleotide-binding</keyword>
<dbReference type="GO" id="GO:0071555">
    <property type="term" value="P:cell wall organization"/>
    <property type="evidence" value="ECO:0007669"/>
    <property type="project" value="UniProtKB-KW"/>
</dbReference>
<dbReference type="SUPFAM" id="SSF63418">
    <property type="entry name" value="MurE/MurF N-terminal domain"/>
    <property type="match status" value="1"/>
</dbReference>
<gene>
    <name evidence="10 15" type="primary">murF</name>
    <name evidence="15" type="ORF">ERS852407_00500</name>
</gene>
<keyword evidence="5 10" id="KW-0067">ATP-binding</keyword>
<dbReference type="Pfam" id="PF01225">
    <property type="entry name" value="Mur_ligase"/>
    <property type="match status" value="1"/>
</dbReference>
<evidence type="ECO:0000256" key="11">
    <source>
        <dbReference type="RuleBase" id="RU004136"/>
    </source>
</evidence>
<keyword evidence="9 10" id="KW-0961">Cell wall biogenesis/degradation</keyword>
<dbReference type="GO" id="GO:0005524">
    <property type="term" value="F:ATP binding"/>
    <property type="evidence" value="ECO:0007669"/>
    <property type="project" value="UniProtKB-UniRule"/>
</dbReference>